<evidence type="ECO:0000313" key="9">
    <source>
        <dbReference type="EMBL" id="CAG9102069.1"/>
    </source>
</evidence>
<evidence type="ECO:0000256" key="4">
    <source>
        <dbReference type="ARBA" id="ARBA00022723"/>
    </source>
</evidence>
<feature type="compositionally biased region" description="Polar residues" evidence="8">
    <location>
        <begin position="134"/>
        <end position="144"/>
    </location>
</feature>
<evidence type="ECO:0000256" key="2">
    <source>
        <dbReference type="ARBA" id="ARBA00010617"/>
    </source>
</evidence>
<dbReference type="GO" id="GO:0004497">
    <property type="term" value="F:monooxygenase activity"/>
    <property type="evidence" value="ECO:0007669"/>
    <property type="project" value="UniProtKB-KW"/>
</dbReference>
<keyword evidence="4" id="KW-0479">Metal-binding</keyword>
<dbReference type="Proteomes" id="UP000653454">
    <property type="component" value="Unassembled WGS sequence"/>
</dbReference>
<gene>
    <name evidence="9" type="ORF">PLXY2_LOCUS2701</name>
</gene>
<dbReference type="GO" id="GO:0005506">
    <property type="term" value="F:iron ion binding"/>
    <property type="evidence" value="ECO:0007669"/>
    <property type="project" value="InterPro"/>
</dbReference>
<dbReference type="InterPro" id="IPR036396">
    <property type="entry name" value="Cyt_P450_sf"/>
</dbReference>
<feature type="region of interest" description="Disordered" evidence="8">
    <location>
        <begin position="122"/>
        <end position="144"/>
    </location>
</feature>
<organism evidence="9 10">
    <name type="scientific">Plutella xylostella</name>
    <name type="common">Diamondback moth</name>
    <name type="synonym">Plutella maculipennis</name>
    <dbReference type="NCBI Taxonomy" id="51655"/>
    <lineage>
        <taxon>Eukaryota</taxon>
        <taxon>Metazoa</taxon>
        <taxon>Ecdysozoa</taxon>
        <taxon>Arthropoda</taxon>
        <taxon>Hexapoda</taxon>
        <taxon>Insecta</taxon>
        <taxon>Pterygota</taxon>
        <taxon>Neoptera</taxon>
        <taxon>Endopterygota</taxon>
        <taxon>Lepidoptera</taxon>
        <taxon>Glossata</taxon>
        <taxon>Ditrysia</taxon>
        <taxon>Yponomeutoidea</taxon>
        <taxon>Plutellidae</taxon>
        <taxon>Plutella</taxon>
    </lineage>
</organism>
<evidence type="ECO:0000256" key="3">
    <source>
        <dbReference type="ARBA" id="ARBA00022617"/>
    </source>
</evidence>
<comment type="cofactor">
    <cofactor evidence="1">
        <name>heme</name>
        <dbReference type="ChEBI" id="CHEBI:30413"/>
    </cofactor>
</comment>
<name>A0A8S4DPE5_PLUXY</name>
<keyword evidence="6" id="KW-0408">Iron</keyword>
<feature type="region of interest" description="Disordered" evidence="8">
    <location>
        <begin position="17"/>
        <end position="53"/>
    </location>
</feature>
<evidence type="ECO:0000256" key="5">
    <source>
        <dbReference type="ARBA" id="ARBA00023002"/>
    </source>
</evidence>
<comment type="caution">
    <text evidence="9">The sequence shown here is derived from an EMBL/GenBank/DDBJ whole genome shotgun (WGS) entry which is preliminary data.</text>
</comment>
<dbReference type="EMBL" id="CAJHNJ030000007">
    <property type="protein sequence ID" value="CAG9102069.1"/>
    <property type="molecule type" value="Genomic_DNA"/>
</dbReference>
<evidence type="ECO:0000256" key="6">
    <source>
        <dbReference type="ARBA" id="ARBA00023004"/>
    </source>
</evidence>
<keyword evidence="3" id="KW-0349">Heme</keyword>
<evidence type="ECO:0000256" key="7">
    <source>
        <dbReference type="ARBA" id="ARBA00023033"/>
    </source>
</evidence>
<dbReference type="InterPro" id="IPR001128">
    <property type="entry name" value="Cyt_P450"/>
</dbReference>
<evidence type="ECO:0000313" key="10">
    <source>
        <dbReference type="Proteomes" id="UP000653454"/>
    </source>
</evidence>
<dbReference type="Pfam" id="PF00067">
    <property type="entry name" value="p450"/>
    <property type="match status" value="1"/>
</dbReference>
<dbReference type="Gene3D" id="1.10.630.10">
    <property type="entry name" value="Cytochrome P450"/>
    <property type="match status" value="2"/>
</dbReference>
<accession>A0A8S4DPE5</accession>
<comment type="similarity">
    <text evidence="2">Belongs to the cytochrome P450 family.</text>
</comment>
<keyword evidence="7" id="KW-0503">Monooxygenase</keyword>
<dbReference type="SUPFAM" id="SSF48264">
    <property type="entry name" value="Cytochrome P450"/>
    <property type="match status" value="2"/>
</dbReference>
<dbReference type="InterPro" id="IPR050479">
    <property type="entry name" value="CYP11_CYP27_families"/>
</dbReference>
<feature type="region of interest" description="Disordered" evidence="8">
    <location>
        <begin position="230"/>
        <end position="249"/>
    </location>
</feature>
<evidence type="ECO:0000256" key="1">
    <source>
        <dbReference type="ARBA" id="ARBA00001971"/>
    </source>
</evidence>
<sequence length="485" mass="53485">MTRSNNLFRQYQLITRPSRRHISSSSSDRTSTSPQRRGPAVGRRLAEPRRFSDIPGPMALPMMRHSAHILPRIGSFHHVVGLGLLDSLRTRYGDLVRLAKGSRTRPVLYVFDPEMMREVYDSSATAPPHWEGSPLSQQRKTNPNRCPIQGDESKAIWAALRALLLDGSLLKNYEKAFDDIATDATRRLEELRHAENALNEEIETELYRWALESLGVLVFGSRLGCLDGPAHVPTDENRTPEQTSLEDDAPPAQCSLAKRCLSGLTAAERLVRASRDVASAGCLVRSELTLRPDTDTFNEALKAFDTHFSLMEHFLKQGLEGIDSGELAPEKSLLDKLRPLKNRLLPVTADMMLAGVDPLAQSALGMLYHLSLHAAQQQRAHDEVSWAAASRSAGAGCPELPYLAGVAREALRLHPATGGVVRRSREEFVVADYVVPAGLPYLAGVAREALRLHPATGGVVRRSREELVVADYVVPAGVSWLWTVV</sequence>
<keyword evidence="5" id="KW-0560">Oxidoreductase</keyword>
<dbReference type="PANTHER" id="PTHR24279:SF120">
    <property type="entry name" value="CYTOCHROME P450"/>
    <property type="match status" value="1"/>
</dbReference>
<keyword evidence="10" id="KW-1185">Reference proteome</keyword>
<proteinExistence type="inferred from homology"/>
<protein>
    <submittedName>
        <fullName evidence="9">(diamondback moth) hypothetical protein</fullName>
    </submittedName>
</protein>
<dbReference type="GO" id="GO:0016705">
    <property type="term" value="F:oxidoreductase activity, acting on paired donors, with incorporation or reduction of molecular oxygen"/>
    <property type="evidence" value="ECO:0007669"/>
    <property type="project" value="InterPro"/>
</dbReference>
<evidence type="ECO:0000256" key="8">
    <source>
        <dbReference type="SAM" id="MobiDB-lite"/>
    </source>
</evidence>
<reference evidence="9" key="1">
    <citation type="submission" date="2020-11" db="EMBL/GenBank/DDBJ databases">
        <authorList>
            <person name="Whiteford S."/>
        </authorList>
    </citation>
    <scope>NUCLEOTIDE SEQUENCE</scope>
</reference>
<feature type="compositionally biased region" description="Low complexity" evidence="8">
    <location>
        <begin position="23"/>
        <end position="37"/>
    </location>
</feature>
<dbReference type="GO" id="GO:0020037">
    <property type="term" value="F:heme binding"/>
    <property type="evidence" value="ECO:0007669"/>
    <property type="project" value="InterPro"/>
</dbReference>
<dbReference type="AlphaFoldDB" id="A0A8S4DPE5"/>
<dbReference type="PANTHER" id="PTHR24279">
    <property type="entry name" value="CYTOCHROME P450"/>
    <property type="match status" value="1"/>
</dbReference>